<keyword evidence="1" id="KW-0812">Transmembrane</keyword>
<keyword evidence="3" id="KW-1185">Reference proteome</keyword>
<proteinExistence type="predicted"/>
<keyword evidence="1" id="KW-1133">Transmembrane helix</keyword>
<organism evidence="2 3">
    <name type="scientific">Massilia aerilata</name>
    <dbReference type="NCBI Taxonomy" id="453817"/>
    <lineage>
        <taxon>Bacteria</taxon>
        <taxon>Pseudomonadati</taxon>
        <taxon>Pseudomonadota</taxon>
        <taxon>Betaproteobacteria</taxon>
        <taxon>Burkholderiales</taxon>
        <taxon>Oxalobacteraceae</taxon>
        <taxon>Telluria group</taxon>
        <taxon>Massilia</taxon>
    </lineage>
</organism>
<evidence type="ECO:0008006" key="4">
    <source>
        <dbReference type="Google" id="ProtNLM"/>
    </source>
</evidence>
<dbReference type="EMBL" id="JBHSMZ010000006">
    <property type="protein sequence ID" value="MFC5549245.1"/>
    <property type="molecule type" value="Genomic_DNA"/>
</dbReference>
<gene>
    <name evidence="2" type="ORF">ACFPO9_12070</name>
</gene>
<evidence type="ECO:0000256" key="1">
    <source>
        <dbReference type="SAM" id="Phobius"/>
    </source>
</evidence>
<accession>A0ABW0RZW8</accession>
<evidence type="ECO:0000313" key="2">
    <source>
        <dbReference type="EMBL" id="MFC5549245.1"/>
    </source>
</evidence>
<protein>
    <recommendedName>
        <fullName evidence="4">Flagellar hook-length control protein</fullName>
    </recommendedName>
</protein>
<keyword evidence="1" id="KW-0472">Membrane</keyword>
<sequence length="154" mass="15705">MSIAISAIVGPSRIHRCLLAGAGLSLLAAAFAVGVSAAARFHFGPLQALILAAAGGALLHAGSGRAKMHRIDISGTGEVVLTVQQGLHERSAAAVTLMPGSVVWPPLMLLRLGASVPGGRVLVLPVWRDSVAPGAWRALAVAVLALGRRDMDRG</sequence>
<dbReference type="Proteomes" id="UP001596086">
    <property type="component" value="Unassembled WGS sequence"/>
</dbReference>
<evidence type="ECO:0000313" key="3">
    <source>
        <dbReference type="Proteomes" id="UP001596086"/>
    </source>
</evidence>
<dbReference type="RefSeq" id="WP_379770965.1">
    <property type="nucleotide sequence ID" value="NZ_JBHSMZ010000006.1"/>
</dbReference>
<comment type="caution">
    <text evidence="2">The sequence shown here is derived from an EMBL/GenBank/DDBJ whole genome shotgun (WGS) entry which is preliminary data.</text>
</comment>
<feature type="transmembrane region" description="Helical" evidence="1">
    <location>
        <begin position="42"/>
        <end position="61"/>
    </location>
</feature>
<reference evidence="3" key="1">
    <citation type="journal article" date="2019" name="Int. J. Syst. Evol. Microbiol.">
        <title>The Global Catalogue of Microorganisms (GCM) 10K type strain sequencing project: providing services to taxonomists for standard genome sequencing and annotation.</title>
        <authorList>
            <consortium name="The Broad Institute Genomics Platform"/>
            <consortium name="The Broad Institute Genome Sequencing Center for Infectious Disease"/>
            <person name="Wu L."/>
            <person name="Ma J."/>
        </authorList>
    </citation>
    <scope>NUCLEOTIDE SEQUENCE [LARGE SCALE GENOMIC DNA]</scope>
    <source>
        <strain evidence="3">CGMCC 4.5798</strain>
    </source>
</reference>
<name>A0ABW0RZW8_9BURK</name>